<accession>A0ABV7UIM9</accession>
<proteinExistence type="predicted"/>
<evidence type="ECO:0000256" key="1">
    <source>
        <dbReference type="SAM" id="Phobius"/>
    </source>
</evidence>
<comment type="caution">
    <text evidence="2">The sequence shown here is derived from an EMBL/GenBank/DDBJ whole genome shotgun (WGS) entry which is preliminary data.</text>
</comment>
<dbReference type="Proteomes" id="UP001595704">
    <property type="component" value="Unassembled WGS sequence"/>
</dbReference>
<organism evidence="2 3">
    <name type="scientific">Camelimonas fluminis</name>
    <dbReference type="NCBI Taxonomy" id="1576911"/>
    <lineage>
        <taxon>Bacteria</taxon>
        <taxon>Pseudomonadati</taxon>
        <taxon>Pseudomonadota</taxon>
        <taxon>Alphaproteobacteria</taxon>
        <taxon>Hyphomicrobiales</taxon>
        <taxon>Chelatococcaceae</taxon>
        <taxon>Camelimonas</taxon>
    </lineage>
</organism>
<keyword evidence="1" id="KW-0812">Transmembrane</keyword>
<dbReference type="EMBL" id="JBHRYC010000055">
    <property type="protein sequence ID" value="MFC3637967.1"/>
    <property type="molecule type" value="Genomic_DNA"/>
</dbReference>
<protein>
    <submittedName>
        <fullName evidence="2">Uncharacterized protein</fullName>
    </submittedName>
</protein>
<keyword evidence="1" id="KW-0472">Membrane</keyword>
<evidence type="ECO:0000313" key="2">
    <source>
        <dbReference type="EMBL" id="MFC3637967.1"/>
    </source>
</evidence>
<dbReference type="RefSeq" id="WP_191320805.1">
    <property type="nucleotide sequence ID" value="NZ_JBHRYC010000055.1"/>
</dbReference>
<feature type="transmembrane region" description="Helical" evidence="1">
    <location>
        <begin position="241"/>
        <end position="265"/>
    </location>
</feature>
<evidence type="ECO:0000313" key="3">
    <source>
        <dbReference type="Proteomes" id="UP001595704"/>
    </source>
</evidence>
<gene>
    <name evidence="2" type="ORF">ACFONL_11390</name>
</gene>
<name>A0ABV7UIM9_9HYPH</name>
<keyword evidence="1" id="KW-1133">Transmembrane helix</keyword>
<sequence>MVEVSIDQFEITNTQIKFTPENKNYSLSLERIIQINAKALLLNEFYNSRFYIGEAPVYGKSITGVAIIGDRSRDSDTFNLMGRDKETKEFKFSIFAFDSSDSDPEIWPAKISFEKPDDSGLDGYGTWRLTISVPRDVLDNIFEKVSFRKIDGLCIYIELDKVWVDSSWHHSEYGGPEKFYLRPNQDDYEDSKGRIRNLSWSKSGAAPKDNDDDCGDITEQAPAALAETPPLPPQVYISRPIGYVAGAAMWVAALSLLAIAVHFYLTR</sequence>
<reference evidence="3" key="1">
    <citation type="journal article" date="2019" name="Int. J. Syst. Evol. Microbiol.">
        <title>The Global Catalogue of Microorganisms (GCM) 10K type strain sequencing project: providing services to taxonomists for standard genome sequencing and annotation.</title>
        <authorList>
            <consortium name="The Broad Institute Genomics Platform"/>
            <consortium name="The Broad Institute Genome Sequencing Center for Infectious Disease"/>
            <person name="Wu L."/>
            <person name="Ma J."/>
        </authorList>
    </citation>
    <scope>NUCLEOTIDE SEQUENCE [LARGE SCALE GENOMIC DNA]</scope>
    <source>
        <strain evidence="3">KCTC 42282</strain>
    </source>
</reference>
<keyword evidence="3" id="KW-1185">Reference proteome</keyword>